<dbReference type="VEuPathDB" id="FungiDB:PYU1_G014759"/>
<feature type="region of interest" description="Disordered" evidence="1">
    <location>
        <begin position="1"/>
        <end position="29"/>
    </location>
</feature>
<feature type="region of interest" description="Disordered" evidence="1">
    <location>
        <begin position="196"/>
        <end position="224"/>
    </location>
</feature>
<protein>
    <submittedName>
        <fullName evidence="2">Uncharacterized protein</fullName>
    </submittedName>
</protein>
<reference evidence="2" key="3">
    <citation type="submission" date="2015-02" db="UniProtKB">
        <authorList>
            <consortium name="EnsemblProtists"/>
        </authorList>
    </citation>
    <scope>IDENTIFICATION</scope>
    <source>
        <strain evidence="2">DAOM BR144</strain>
    </source>
</reference>
<reference evidence="3" key="2">
    <citation type="submission" date="2010-04" db="EMBL/GenBank/DDBJ databases">
        <authorList>
            <person name="Buell R."/>
            <person name="Hamilton J."/>
            <person name="Hostetler J."/>
        </authorList>
    </citation>
    <scope>NUCLEOTIDE SEQUENCE [LARGE SCALE GENOMIC DNA]</scope>
    <source>
        <strain evidence="3">DAOM:BR144</strain>
    </source>
</reference>
<feature type="compositionally biased region" description="Low complexity" evidence="1">
    <location>
        <begin position="202"/>
        <end position="218"/>
    </location>
</feature>
<dbReference type="InParanoid" id="K3XC41"/>
<dbReference type="EMBL" id="GL376579">
    <property type="status" value="NOT_ANNOTATED_CDS"/>
    <property type="molecule type" value="Genomic_DNA"/>
</dbReference>
<keyword evidence="3" id="KW-1185">Reference proteome</keyword>
<evidence type="ECO:0000313" key="3">
    <source>
        <dbReference type="Proteomes" id="UP000019132"/>
    </source>
</evidence>
<proteinExistence type="predicted"/>
<dbReference type="AlphaFoldDB" id="K3XC41"/>
<dbReference type="Proteomes" id="UP000019132">
    <property type="component" value="Unassembled WGS sequence"/>
</dbReference>
<dbReference type="HOGENOM" id="CLU_047340_2_0_1"/>
<accession>K3XC41</accession>
<evidence type="ECO:0000256" key="1">
    <source>
        <dbReference type="SAM" id="MobiDB-lite"/>
    </source>
</evidence>
<sequence>MNTLGDNGIAGGHNHHLPPRRAVAADNGDDDELQVDTELVRKLLDSGSADAIVAEQAAKALARKTKHRESMIRYRRRKKSTFGEMQSEEQQLALKLHQLLYVHKAQAQCNDQDATFLRSPSRVHAQTSPFALMEHAPTPVDKFVHVLAQKEHLHHENVALRKQLEDYQRLRALVQDHHDNENAKREQMLVLSMKEHKRNQNSGNDSGESSPGSSSSGGDQRHRGSDRGVWVTFLENDVPFYYEPFSEQEAITILTNTLQSVFALQTAYDAGMYNESTRLVSLFDWKASLAFEVDDAIGVTMIRYQFKKTFRNATHNIDTLAQRLWEIMHDARQYQMLHRVPVFSKILQRISSVHSVAIWNAPEPEQSTRYRNVSLFSRCSYQNPRGNTCELVSITGIPLKHFSDQQLQTYDQVRPHHAGNNSADEAADDPEVVYTHGGFLYTTFANGANEGEVEVEFGGRTDILNEAQGRFLMVELGGTCVRLEHLLFPCRVLR</sequence>
<evidence type="ECO:0000313" key="2">
    <source>
        <dbReference type="EnsemblProtists" id="PYU1_T014790"/>
    </source>
</evidence>
<reference evidence="3" key="1">
    <citation type="journal article" date="2010" name="Genome Biol.">
        <title>Genome sequence of the necrotrophic plant pathogen Pythium ultimum reveals original pathogenicity mechanisms and effector repertoire.</title>
        <authorList>
            <person name="Levesque C.A."/>
            <person name="Brouwer H."/>
            <person name="Cano L."/>
            <person name="Hamilton J.P."/>
            <person name="Holt C."/>
            <person name="Huitema E."/>
            <person name="Raffaele S."/>
            <person name="Robideau G.P."/>
            <person name="Thines M."/>
            <person name="Win J."/>
            <person name="Zerillo M.M."/>
            <person name="Beakes G.W."/>
            <person name="Boore J.L."/>
            <person name="Busam D."/>
            <person name="Dumas B."/>
            <person name="Ferriera S."/>
            <person name="Fuerstenberg S.I."/>
            <person name="Gachon C.M."/>
            <person name="Gaulin E."/>
            <person name="Govers F."/>
            <person name="Grenville-Briggs L."/>
            <person name="Horner N."/>
            <person name="Hostetler J."/>
            <person name="Jiang R.H."/>
            <person name="Johnson J."/>
            <person name="Krajaejun T."/>
            <person name="Lin H."/>
            <person name="Meijer H.J."/>
            <person name="Moore B."/>
            <person name="Morris P."/>
            <person name="Phuntmart V."/>
            <person name="Puiu D."/>
            <person name="Shetty J."/>
            <person name="Stajich J.E."/>
            <person name="Tripathy S."/>
            <person name="Wawra S."/>
            <person name="van West P."/>
            <person name="Whitty B.R."/>
            <person name="Coutinho P.M."/>
            <person name="Henrissat B."/>
            <person name="Martin F."/>
            <person name="Thomas P.D."/>
            <person name="Tyler B.M."/>
            <person name="De Vries R.P."/>
            <person name="Kamoun S."/>
            <person name="Yandell M."/>
            <person name="Tisserat N."/>
            <person name="Buell C.R."/>
        </authorList>
    </citation>
    <scope>NUCLEOTIDE SEQUENCE</scope>
    <source>
        <strain evidence="3">DAOM:BR144</strain>
    </source>
</reference>
<organism evidence="2 3">
    <name type="scientific">Globisporangium ultimum (strain ATCC 200006 / CBS 805.95 / DAOM BR144)</name>
    <name type="common">Pythium ultimum</name>
    <dbReference type="NCBI Taxonomy" id="431595"/>
    <lineage>
        <taxon>Eukaryota</taxon>
        <taxon>Sar</taxon>
        <taxon>Stramenopiles</taxon>
        <taxon>Oomycota</taxon>
        <taxon>Peronosporomycetes</taxon>
        <taxon>Pythiales</taxon>
        <taxon>Pythiaceae</taxon>
        <taxon>Globisporangium</taxon>
    </lineage>
</organism>
<dbReference type="eggNOG" id="ENOG502T3FC">
    <property type="taxonomic scope" value="Eukaryota"/>
</dbReference>
<name>K3XC41_GLOUD</name>
<dbReference type="EnsemblProtists" id="PYU1_T014790">
    <property type="protein sequence ID" value="PYU1_T014790"/>
    <property type="gene ID" value="PYU1_G014759"/>
</dbReference>